<comment type="similarity">
    <text evidence="1">Belongs to the short-chain dehydrogenases/reductases (SDR) family.</text>
</comment>
<dbReference type="EMBL" id="QANS01000004">
    <property type="protein sequence ID" value="PTU30883.1"/>
    <property type="molecule type" value="Genomic_DNA"/>
</dbReference>
<dbReference type="PANTHER" id="PTHR43639">
    <property type="entry name" value="OXIDOREDUCTASE, SHORT-CHAIN DEHYDROGENASE/REDUCTASE FAMILY (AFU_ORTHOLOGUE AFUA_5G02870)"/>
    <property type="match status" value="1"/>
</dbReference>
<evidence type="ECO:0000313" key="4">
    <source>
        <dbReference type="Proteomes" id="UP000244248"/>
    </source>
</evidence>
<dbReference type="FunFam" id="3.40.50.720:FF:000084">
    <property type="entry name" value="Short-chain dehydrogenase reductase"/>
    <property type="match status" value="1"/>
</dbReference>
<evidence type="ECO:0000313" key="3">
    <source>
        <dbReference type="EMBL" id="PTU30883.1"/>
    </source>
</evidence>
<proteinExistence type="inferred from homology"/>
<dbReference type="AlphaFoldDB" id="A0A2T5ME85"/>
<dbReference type="GO" id="GO:0016491">
    <property type="term" value="F:oxidoreductase activity"/>
    <property type="evidence" value="ECO:0007669"/>
    <property type="project" value="UniProtKB-KW"/>
</dbReference>
<keyword evidence="2" id="KW-0560">Oxidoreductase</keyword>
<comment type="caution">
    <text evidence="3">The sequence shown here is derived from an EMBL/GenBank/DDBJ whole genome shotgun (WGS) entry which is preliminary data.</text>
</comment>
<reference evidence="3 4" key="1">
    <citation type="submission" date="2018-04" db="EMBL/GenBank/DDBJ databases">
        <title>Novel species isolated from glacier.</title>
        <authorList>
            <person name="Liu Q."/>
            <person name="Xin Y.-H."/>
        </authorList>
    </citation>
    <scope>NUCLEOTIDE SEQUENCE [LARGE SCALE GENOMIC DNA]</scope>
    <source>
        <strain evidence="3 4">GT1R17</strain>
    </source>
</reference>
<dbReference type="PRINTS" id="PR00081">
    <property type="entry name" value="GDHRDH"/>
</dbReference>
<protein>
    <submittedName>
        <fullName evidence="3">3-oxoacyl-ACP reductase</fullName>
    </submittedName>
</protein>
<dbReference type="PRINTS" id="PR00080">
    <property type="entry name" value="SDRFAMILY"/>
</dbReference>
<dbReference type="Pfam" id="PF13561">
    <property type="entry name" value="adh_short_C2"/>
    <property type="match status" value="1"/>
</dbReference>
<name>A0A2T5ME85_9GAMM</name>
<dbReference type="OrthoDB" id="9806974at2"/>
<gene>
    <name evidence="3" type="ORF">CJD38_11265</name>
</gene>
<evidence type="ECO:0000256" key="1">
    <source>
        <dbReference type="ARBA" id="ARBA00006484"/>
    </source>
</evidence>
<evidence type="ECO:0000256" key="2">
    <source>
        <dbReference type="ARBA" id="ARBA00023002"/>
    </source>
</evidence>
<dbReference type="PANTHER" id="PTHR43639:SF1">
    <property type="entry name" value="SHORT-CHAIN DEHYDROGENASE_REDUCTASE FAMILY PROTEIN"/>
    <property type="match status" value="1"/>
</dbReference>
<keyword evidence="4" id="KW-1185">Reference proteome</keyword>
<accession>A0A2T5ME85</accession>
<dbReference type="InterPro" id="IPR002347">
    <property type="entry name" value="SDR_fam"/>
</dbReference>
<organism evidence="3 4">
    <name type="scientific">Stenotrophobium rhamnosiphilum</name>
    <dbReference type="NCBI Taxonomy" id="2029166"/>
    <lineage>
        <taxon>Bacteria</taxon>
        <taxon>Pseudomonadati</taxon>
        <taxon>Pseudomonadota</taxon>
        <taxon>Gammaproteobacteria</taxon>
        <taxon>Nevskiales</taxon>
        <taxon>Nevskiaceae</taxon>
        <taxon>Stenotrophobium</taxon>
    </lineage>
</organism>
<dbReference type="Gene3D" id="3.40.50.720">
    <property type="entry name" value="NAD(P)-binding Rossmann-like Domain"/>
    <property type="match status" value="1"/>
</dbReference>
<dbReference type="Proteomes" id="UP000244248">
    <property type="component" value="Unassembled WGS sequence"/>
</dbReference>
<dbReference type="RefSeq" id="WP_107940468.1">
    <property type="nucleotide sequence ID" value="NZ_QANS01000004.1"/>
</dbReference>
<dbReference type="CDD" id="cd05233">
    <property type="entry name" value="SDR_c"/>
    <property type="match status" value="1"/>
</dbReference>
<dbReference type="SUPFAM" id="SSF51735">
    <property type="entry name" value="NAD(P)-binding Rossmann-fold domains"/>
    <property type="match status" value="1"/>
</dbReference>
<dbReference type="InterPro" id="IPR036291">
    <property type="entry name" value="NAD(P)-bd_dom_sf"/>
</dbReference>
<sequence length="244" mass="24928">MSNTNKTAVITGASSGIGYGLAEAFLAKGYNVVGGARSNERLQAAAAKLDAGSRFVGVAGDVSSANTASELFNTAIEKFGQVDVLVNNAGIFAAKPFTDFTPEEVEEQLATNLKSVVFMSQQAAKHMMARKQGHIINITASLAIQPVSNVPALMAVLAKGGVNQATRAMALELAPHGITVNAVAPGIVDTPMHPAETHGFLNGLAPLGRIAKVSEIADAVLYLASADFVTGVVLPVDGGSAAGK</sequence>